<reference evidence="1" key="1">
    <citation type="submission" date="2020-10" db="EMBL/GenBank/DDBJ databases">
        <authorList>
            <person name="Gilroy R."/>
        </authorList>
    </citation>
    <scope>NUCLEOTIDE SEQUENCE</scope>
    <source>
        <strain evidence="1">ChiSjej3B21-11622</strain>
    </source>
</reference>
<dbReference type="EMBL" id="DVFT01000183">
    <property type="protein sequence ID" value="HIQ97358.1"/>
    <property type="molecule type" value="Genomic_DNA"/>
</dbReference>
<feature type="non-terminal residue" evidence="1">
    <location>
        <position position="1"/>
    </location>
</feature>
<name>A0A9D0ZXF5_9FIRM</name>
<protein>
    <submittedName>
        <fullName evidence="1">GNAT family acetyltransferase</fullName>
    </submittedName>
</protein>
<evidence type="ECO:0000313" key="2">
    <source>
        <dbReference type="Proteomes" id="UP000886886"/>
    </source>
</evidence>
<proteinExistence type="predicted"/>
<gene>
    <name evidence="1" type="ORF">IAB26_12450</name>
</gene>
<sequence>HARQITSSAQVRTELNIYPGQVCICRIGDSQNEKLKIPSDYKEKISSVQKYCTKPELEMLLIIAEGLYQDYEKVKSHTKPKDFAKQYIRCGRKKYDNSTAFYRNYFGDNCDLLVWCIREYKRLKGAHKKEEFYLADLLAEDKK</sequence>
<reference evidence="1" key="2">
    <citation type="journal article" date="2021" name="PeerJ">
        <title>Extensive microbial diversity within the chicken gut microbiome revealed by metagenomics and culture.</title>
        <authorList>
            <person name="Gilroy R."/>
            <person name="Ravi A."/>
            <person name="Getino M."/>
            <person name="Pursley I."/>
            <person name="Horton D.L."/>
            <person name="Alikhan N.F."/>
            <person name="Baker D."/>
            <person name="Gharbi K."/>
            <person name="Hall N."/>
            <person name="Watson M."/>
            <person name="Adriaenssens E.M."/>
            <person name="Foster-Nyarko E."/>
            <person name="Jarju S."/>
            <person name="Secka A."/>
            <person name="Antonio M."/>
            <person name="Oren A."/>
            <person name="Chaudhuri R.R."/>
            <person name="La Ragione R."/>
            <person name="Hildebrand F."/>
            <person name="Pallen M.J."/>
        </authorList>
    </citation>
    <scope>NUCLEOTIDE SEQUENCE</scope>
    <source>
        <strain evidence="1">ChiSjej3B21-11622</strain>
    </source>
</reference>
<comment type="caution">
    <text evidence="1">The sequence shown here is derived from an EMBL/GenBank/DDBJ whole genome shotgun (WGS) entry which is preliminary data.</text>
</comment>
<evidence type="ECO:0000313" key="1">
    <source>
        <dbReference type="EMBL" id="HIQ97358.1"/>
    </source>
</evidence>
<dbReference type="Proteomes" id="UP000886886">
    <property type="component" value="Unassembled WGS sequence"/>
</dbReference>
<organism evidence="1 2">
    <name type="scientific">Candidatus Limivivens merdigallinarum</name>
    <dbReference type="NCBI Taxonomy" id="2840859"/>
    <lineage>
        <taxon>Bacteria</taxon>
        <taxon>Bacillati</taxon>
        <taxon>Bacillota</taxon>
        <taxon>Clostridia</taxon>
        <taxon>Lachnospirales</taxon>
        <taxon>Lachnospiraceae</taxon>
        <taxon>Lachnospiraceae incertae sedis</taxon>
        <taxon>Candidatus Limivivens</taxon>
    </lineage>
</organism>
<accession>A0A9D0ZXF5</accession>
<dbReference type="AlphaFoldDB" id="A0A9D0ZXF5"/>